<sequence length="192" mass="21879">MSETVFFEGFKSFYDGAVTVNAEYANEKNSALLIVGKAGYDSIEHTIKRGHRAVFSFDYDFEVQLLKIGETQITVDVRRLEGIQSKYRDFIDNSLGSIPDSEEKFTKQEIDELKEKLTNLQKEFTEHQRISREEAAYAKASFELLIKKLDESSRTSWRQTAYSIATSIGLSITPEGIDRVIETSRNAIELIS</sequence>
<keyword evidence="5" id="KW-1185">Reference proteome</keyword>
<evidence type="ECO:0000313" key="4">
    <source>
        <dbReference type="Proteomes" id="UP001259340"/>
    </source>
</evidence>
<dbReference type="AlphaFoldDB" id="A0AAW8NS49"/>
<dbReference type="Proteomes" id="UP001271263">
    <property type="component" value="Unassembled WGS sequence"/>
</dbReference>
<evidence type="ECO:0000313" key="2">
    <source>
        <dbReference type="EMBL" id="MDR8525155.1"/>
    </source>
</evidence>
<keyword evidence="1" id="KW-0175">Coiled coil</keyword>
<protein>
    <recommendedName>
        <fullName evidence="6">Defence against restriction A N-terminal domain-containing protein</fullName>
    </recommendedName>
</protein>
<evidence type="ECO:0000256" key="1">
    <source>
        <dbReference type="SAM" id="Coils"/>
    </source>
</evidence>
<dbReference type="Proteomes" id="UP001259340">
    <property type="component" value="Unassembled WGS sequence"/>
</dbReference>
<dbReference type="EMBL" id="JAPMLE010000001">
    <property type="protein sequence ID" value="MDR8525155.1"/>
    <property type="molecule type" value="Genomic_DNA"/>
</dbReference>
<reference evidence="2" key="2">
    <citation type="submission" date="2022-11" db="EMBL/GenBank/DDBJ databases">
        <title>Prophages regulate Shewanella fidelis motility and biofilm formation: implications for gut colonization dynamics in Ciona robusta.</title>
        <authorList>
            <person name="Natarajan O."/>
            <person name="Gibboney S.L."/>
            <person name="Young M.N."/>
            <person name="Lim S.J."/>
            <person name="Pluta N."/>
            <person name="Atkinson C.G.F."/>
            <person name="Leigh B.A."/>
            <person name="Liberti A."/>
            <person name="Kees E."/>
            <person name="Breitbart M."/>
            <person name="Gralnick J."/>
            <person name="Dishaw L.J."/>
        </authorList>
    </citation>
    <scope>NUCLEOTIDE SEQUENCE</scope>
    <source>
        <strain evidence="2">3313</strain>
    </source>
</reference>
<evidence type="ECO:0000313" key="5">
    <source>
        <dbReference type="Proteomes" id="UP001271263"/>
    </source>
</evidence>
<reference evidence="3 5" key="1">
    <citation type="journal article" date="2022" name="bioRxiv">
        <title>Prophages regulate Shewanella fidelis 3313 motility and biofilm formation: implications for gut colonization dynamics in Ciona robusta.</title>
        <authorList>
            <person name="Natarajan O."/>
            <person name="Gibboney S.L."/>
            <person name="Young M.N."/>
            <person name="Lim S.J."/>
            <person name="Pluta N."/>
            <person name="Atkinson C.G."/>
            <person name="Leigh B.A."/>
            <person name="Liberti A."/>
            <person name="Kees E.D."/>
            <person name="Breitbart M."/>
            <person name="Gralnick J.A."/>
            <person name="Dishaw L.J."/>
        </authorList>
    </citation>
    <scope>NUCLEOTIDE SEQUENCE [LARGE SCALE GENOMIC DNA]</scope>
    <source>
        <strain evidence="3 5">JG4066</strain>
    </source>
</reference>
<dbReference type="RefSeq" id="WP_310655431.1">
    <property type="nucleotide sequence ID" value="NZ_JAPMLA010000002.1"/>
</dbReference>
<feature type="coiled-coil region" evidence="1">
    <location>
        <begin position="103"/>
        <end position="130"/>
    </location>
</feature>
<evidence type="ECO:0008006" key="6">
    <source>
        <dbReference type="Google" id="ProtNLM"/>
    </source>
</evidence>
<comment type="caution">
    <text evidence="2">The sequence shown here is derived from an EMBL/GenBank/DDBJ whole genome shotgun (WGS) entry which is preliminary data.</text>
</comment>
<name>A0AAW8NS49_9GAMM</name>
<evidence type="ECO:0000313" key="3">
    <source>
        <dbReference type="EMBL" id="MDW4823237.1"/>
    </source>
</evidence>
<proteinExistence type="predicted"/>
<organism evidence="2 4">
    <name type="scientific">Shewanella fidelis</name>
    <dbReference type="NCBI Taxonomy" id="173509"/>
    <lineage>
        <taxon>Bacteria</taxon>
        <taxon>Pseudomonadati</taxon>
        <taxon>Pseudomonadota</taxon>
        <taxon>Gammaproteobacteria</taxon>
        <taxon>Alteromonadales</taxon>
        <taxon>Shewanellaceae</taxon>
        <taxon>Shewanella</taxon>
    </lineage>
</organism>
<dbReference type="EMBL" id="JAPMLD010000001">
    <property type="protein sequence ID" value="MDW4823237.1"/>
    <property type="molecule type" value="Genomic_DNA"/>
</dbReference>
<accession>A0AAW8NS49</accession>
<gene>
    <name evidence="2" type="ORF">OS133_16140</name>
    <name evidence="3" type="ORF">OS134_04000</name>
</gene>